<dbReference type="RefSeq" id="XP_041221564.1">
    <property type="nucleotide sequence ID" value="XM_041375644.1"/>
</dbReference>
<name>A0AAD4DXJ7_9AGAM</name>
<evidence type="ECO:0000313" key="2">
    <source>
        <dbReference type="Proteomes" id="UP001195769"/>
    </source>
</evidence>
<reference evidence="1" key="1">
    <citation type="journal article" date="2020" name="New Phytol.">
        <title>Comparative genomics reveals dynamic genome evolution in host specialist ectomycorrhizal fungi.</title>
        <authorList>
            <person name="Lofgren L.A."/>
            <person name="Nguyen N.H."/>
            <person name="Vilgalys R."/>
            <person name="Ruytinx J."/>
            <person name="Liao H.L."/>
            <person name="Branco S."/>
            <person name="Kuo A."/>
            <person name="LaButti K."/>
            <person name="Lipzen A."/>
            <person name="Andreopoulos W."/>
            <person name="Pangilinan J."/>
            <person name="Riley R."/>
            <person name="Hundley H."/>
            <person name="Na H."/>
            <person name="Barry K."/>
            <person name="Grigoriev I.V."/>
            <person name="Stajich J.E."/>
            <person name="Kennedy P.G."/>
        </authorList>
    </citation>
    <scope>NUCLEOTIDE SEQUENCE</scope>
    <source>
        <strain evidence="1">FC203</strain>
    </source>
</reference>
<comment type="caution">
    <text evidence="1">The sequence shown here is derived from an EMBL/GenBank/DDBJ whole genome shotgun (WGS) entry which is preliminary data.</text>
</comment>
<proteinExistence type="predicted"/>
<accession>A0AAD4DXJ7</accession>
<sequence>MHNLFLGLVQHHFRDLIAIKKPEKRPVDVKEIDRGRIIFQSNPTISTMTRLRMPVLEVLIQEAGVTLGTEGRTTKKKIIEALMTKHTDSFLLNKEAQMEIDDDTFVTEELVKECATEAEAKNDQNSVSAELLTDKEINSIQAELRGIQRPSWHRGPPKNLGDAEHGKLKAEQWRSAIEFDLPVTLLAHSTMLLSMAIRWGTSHVTSTHHAQQYVKYMKAYLECIQDAVPGHSFRPNHHACLHLHEFLLRYGPMHGWWMFPFERVIGGLQKTNMNYKIGELEKTMLETFCAAAKVKAIIQDPGAPNVIIKAAEILQQCCAPFAGEGFHTDTGVLRTVTDSDPYVSHDNANIIKTPISDVLRYTWENTRTHMHGSEPITEYKQLNVAGLQYCSRNYSTSDSCVFFKNTSGNCVPGVVEHMMSTGQDHNRVYYIAVRCYLPVIAGYQDPFSVYGDFGAQIWSCASSNQLEIVPVCGSRMCHGILMNWGSSELVLKPMNRVSFDIIHH</sequence>
<protein>
    <submittedName>
        <fullName evidence="1">Uncharacterized protein</fullName>
    </submittedName>
</protein>
<dbReference type="Proteomes" id="UP001195769">
    <property type="component" value="Unassembled WGS sequence"/>
</dbReference>
<dbReference type="EMBL" id="JABBWK010000060">
    <property type="protein sequence ID" value="KAG1895988.1"/>
    <property type="molecule type" value="Genomic_DNA"/>
</dbReference>
<dbReference type="GeneID" id="64669942"/>
<keyword evidence="2" id="KW-1185">Reference proteome</keyword>
<gene>
    <name evidence="1" type="ORF">F5891DRAFT_959320</name>
</gene>
<organism evidence="1 2">
    <name type="scientific">Suillus fuscotomentosus</name>
    <dbReference type="NCBI Taxonomy" id="1912939"/>
    <lineage>
        <taxon>Eukaryota</taxon>
        <taxon>Fungi</taxon>
        <taxon>Dikarya</taxon>
        <taxon>Basidiomycota</taxon>
        <taxon>Agaricomycotina</taxon>
        <taxon>Agaricomycetes</taxon>
        <taxon>Agaricomycetidae</taxon>
        <taxon>Boletales</taxon>
        <taxon>Suillineae</taxon>
        <taxon>Suillaceae</taxon>
        <taxon>Suillus</taxon>
    </lineage>
</organism>
<dbReference type="AlphaFoldDB" id="A0AAD4DXJ7"/>
<evidence type="ECO:0000313" key="1">
    <source>
        <dbReference type="EMBL" id="KAG1895988.1"/>
    </source>
</evidence>